<accession>L9L011</accession>
<comment type="similarity">
    <text evidence="2">Belongs to the plakin or cytolinker family.</text>
</comment>
<evidence type="ECO:0000256" key="5">
    <source>
        <dbReference type="ARBA" id="ARBA00022553"/>
    </source>
</evidence>
<dbReference type="PANTHER" id="PTHR23169:SF7">
    <property type="entry name" value="ENVOPLAKIN"/>
    <property type="match status" value="1"/>
</dbReference>
<evidence type="ECO:0000256" key="10">
    <source>
        <dbReference type="SAM" id="MobiDB-lite"/>
    </source>
</evidence>
<evidence type="ECO:0000256" key="4">
    <source>
        <dbReference type="ARBA" id="ARBA00022490"/>
    </source>
</evidence>
<dbReference type="STRING" id="246437.L9L011"/>
<feature type="compositionally biased region" description="Basic and acidic residues" evidence="10">
    <location>
        <begin position="1049"/>
        <end position="1058"/>
    </location>
</feature>
<feature type="coiled-coil region" evidence="9">
    <location>
        <begin position="1308"/>
        <end position="1342"/>
    </location>
</feature>
<dbReference type="GO" id="GO:0005198">
    <property type="term" value="F:structural molecule activity"/>
    <property type="evidence" value="ECO:0007669"/>
    <property type="project" value="TreeGrafter"/>
</dbReference>
<feature type="region of interest" description="Disordered" evidence="10">
    <location>
        <begin position="1049"/>
        <end position="1071"/>
    </location>
</feature>
<dbReference type="SMART" id="SM00150">
    <property type="entry name" value="SPEC"/>
    <property type="match status" value="1"/>
</dbReference>
<dbReference type="SMART" id="SM00250">
    <property type="entry name" value="PLEC"/>
    <property type="match status" value="8"/>
</dbReference>
<dbReference type="InterPro" id="IPR055419">
    <property type="entry name" value="Spectrin_PEPL/EVPL"/>
</dbReference>
<dbReference type="FunFam" id="3.90.1290.10:FF:000010">
    <property type="entry name" value="Envoplakin a"/>
    <property type="match status" value="1"/>
</dbReference>
<dbReference type="InterPro" id="IPR058847">
    <property type="entry name" value="Plectin_PPL"/>
</dbReference>
<dbReference type="Pfam" id="PF23160">
    <property type="entry name" value="Spectrin_1st_PEPL"/>
    <property type="match status" value="1"/>
</dbReference>
<feature type="region of interest" description="Disordered" evidence="10">
    <location>
        <begin position="126"/>
        <end position="203"/>
    </location>
</feature>
<dbReference type="SUPFAM" id="SSF75399">
    <property type="entry name" value="Plakin repeat"/>
    <property type="match status" value="2"/>
</dbReference>
<dbReference type="InterPro" id="IPR001101">
    <property type="entry name" value="Plectin_repeat"/>
</dbReference>
<dbReference type="Gene3D" id="3.30.160.780">
    <property type="match status" value="1"/>
</dbReference>
<keyword evidence="13" id="KW-1185">Reference proteome</keyword>
<dbReference type="EMBL" id="KB320577">
    <property type="protein sequence ID" value="ELW68298.1"/>
    <property type="molecule type" value="Genomic_DNA"/>
</dbReference>
<feature type="coiled-coil region" evidence="9">
    <location>
        <begin position="257"/>
        <end position="302"/>
    </location>
</feature>
<dbReference type="InterPro" id="IPR018159">
    <property type="entry name" value="Spectrin/alpha-actinin"/>
</dbReference>
<protein>
    <submittedName>
        <fullName evidence="12">Envoplakin</fullName>
    </submittedName>
</protein>
<dbReference type="FunCoup" id="L9L011">
    <property type="interactions" value="293"/>
</dbReference>
<dbReference type="InterPro" id="IPR001452">
    <property type="entry name" value="SH3_domain"/>
</dbReference>
<evidence type="ECO:0000256" key="1">
    <source>
        <dbReference type="ARBA" id="ARBA00004496"/>
    </source>
</evidence>
<keyword evidence="4" id="KW-0963">Cytoplasm</keyword>
<dbReference type="PANTHER" id="PTHR23169">
    <property type="entry name" value="ENVOPLAKIN"/>
    <property type="match status" value="1"/>
</dbReference>
<dbReference type="FunFam" id="1.20.58.60:FF:000142">
    <property type="entry name" value="Envoplakin like"/>
    <property type="match status" value="1"/>
</dbReference>
<keyword evidence="7 9" id="KW-0175">Coiled coil</keyword>
<keyword evidence="5" id="KW-0597">Phosphoprotein</keyword>
<dbReference type="FunFam" id="1.20.58.60:FF:000178">
    <property type="entry name" value="Envoplakin a"/>
    <property type="match status" value="1"/>
</dbReference>
<dbReference type="GO" id="GO:0016020">
    <property type="term" value="C:membrane"/>
    <property type="evidence" value="ECO:0007669"/>
    <property type="project" value="TreeGrafter"/>
</dbReference>
<keyword evidence="6" id="KW-0677">Repeat</keyword>
<dbReference type="InterPro" id="IPR041615">
    <property type="entry name" value="Desmoplakin_SH3"/>
</dbReference>
<dbReference type="InParanoid" id="L9L011"/>
<evidence type="ECO:0000259" key="11">
    <source>
        <dbReference type="PROSITE" id="PS50002"/>
    </source>
</evidence>
<evidence type="ECO:0000256" key="6">
    <source>
        <dbReference type="ARBA" id="ARBA00022737"/>
    </source>
</evidence>
<feature type="compositionally biased region" description="Polar residues" evidence="10">
    <location>
        <begin position="1829"/>
        <end position="1841"/>
    </location>
</feature>
<feature type="coiled-coil region" evidence="9">
    <location>
        <begin position="1544"/>
        <end position="1608"/>
    </location>
</feature>
<dbReference type="FunFam" id="3.30.160.780:FF:000002">
    <property type="entry name" value="Envoplakin b"/>
    <property type="match status" value="1"/>
</dbReference>
<dbReference type="Pfam" id="PF17902">
    <property type="entry name" value="SH3_10"/>
    <property type="match status" value="1"/>
</dbReference>
<feature type="domain" description="SH3" evidence="11">
    <location>
        <begin position="581"/>
        <end position="638"/>
    </location>
</feature>
<feature type="region of interest" description="Disordered" evidence="10">
    <location>
        <begin position="1820"/>
        <end position="1841"/>
    </location>
</feature>
<feature type="region of interest" description="Disordered" evidence="10">
    <location>
        <begin position="667"/>
        <end position="691"/>
    </location>
</feature>
<reference evidence="13" key="2">
    <citation type="journal article" date="2013" name="Nat. Commun.">
        <title>Genome of the Chinese tree shrew.</title>
        <authorList>
            <person name="Fan Y."/>
            <person name="Huang Z.Y."/>
            <person name="Cao C.C."/>
            <person name="Chen C.S."/>
            <person name="Chen Y.X."/>
            <person name="Fan D.D."/>
            <person name="He J."/>
            <person name="Hou H.L."/>
            <person name="Hu L."/>
            <person name="Hu X.T."/>
            <person name="Jiang X.T."/>
            <person name="Lai R."/>
            <person name="Lang Y.S."/>
            <person name="Liang B."/>
            <person name="Liao S.G."/>
            <person name="Mu D."/>
            <person name="Ma Y.Y."/>
            <person name="Niu Y.Y."/>
            <person name="Sun X.Q."/>
            <person name="Xia J.Q."/>
            <person name="Xiao J."/>
            <person name="Xiong Z.Q."/>
            <person name="Xu L."/>
            <person name="Yang L."/>
            <person name="Zhang Y."/>
            <person name="Zhao W."/>
            <person name="Zhao X.D."/>
            <person name="Zheng Y.T."/>
            <person name="Zhou J.M."/>
            <person name="Zhu Y.B."/>
            <person name="Zhang G.J."/>
            <person name="Wang J."/>
            <person name="Yao Y.G."/>
        </authorList>
    </citation>
    <scope>NUCLEOTIDE SEQUENCE [LARGE SCALE GENOMIC DNA]</scope>
</reference>
<dbReference type="GO" id="GO:0005882">
    <property type="term" value="C:intermediate filament"/>
    <property type="evidence" value="ECO:0007669"/>
    <property type="project" value="TreeGrafter"/>
</dbReference>
<evidence type="ECO:0000256" key="7">
    <source>
        <dbReference type="ARBA" id="ARBA00023054"/>
    </source>
</evidence>
<proteinExistence type="inferred from homology"/>
<dbReference type="Pfam" id="PF26346">
    <property type="entry name" value="Plectin_PPL"/>
    <property type="match status" value="3"/>
</dbReference>
<dbReference type="Proteomes" id="UP000011518">
    <property type="component" value="Unassembled WGS sequence"/>
</dbReference>
<feature type="coiled-coil region" evidence="9">
    <location>
        <begin position="1634"/>
        <end position="1668"/>
    </location>
</feature>
<evidence type="ECO:0000256" key="8">
    <source>
        <dbReference type="PROSITE-ProRule" id="PRU00192"/>
    </source>
</evidence>
<feature type="compositionally biased region" description="Low complexity" evidence="10">
    <location>
        <begin position="173"/>
        <end position="197"/>
    </location>
</feature>
<comment type="subcellular location">
    <subcellularLocation>
        <location evidence="1">Cytoplasm</location>
    </subcellularLocation>
</comment>
<evidence type="ECO:0000313" key="13">
    <source>
        <dbReference type="Proteomes" id="UP000011518"/>
    </source>
</evidence>
<dbReference type="GO" id="GO:0045296">
    <property type="term" value="F:cadherin binding"/>
    <property type="evidence" value="ECO:0007669"/>
    <property type="project" value="TreeGrafter"/>
</dbReference>
<evidence type="ECO:0000313" key="12">
    <source>
        <dbReference type="EMBL" id="ELW68298.1"/>
    </source>
</evidence>
<name>L9L011_TUPCH</name>
<feature type="coiled-coil region" evidence="9">
    <location>
        <begin position="1195"/>
        <end position="1282"/>
    </location>
</feature>
<dbReference type="GO" id="GO:0005737">
    <property type="term" value="C:cytoplasm"/>
    <property type="evidence" value="ECO:0007669"/>
    <property type="project" value="UniProtKB-SubCell"/>
</dbReference>
<dbReference type="Pfam" id="PF00681">
    <property type="entry name" value="Plectin"/>
    <property type="match status" value="3"/>
</dbReference>
<feature type="coiled-coil region" evidence="9">
    <location>
        <begin position="1419"/>
        <end position="1513"/>
    </location>
</feature>
<dbReference type="Gene3D" id="1.20.58.60">
    <property type="match status" value="4"/>
</dbReference>
<dbReference type="SUPFAM" id="SSF46966">
    <property type="entry name" value="Spectrin repeat"/>
    <property type="match status" value="1"/>
</dbReference>
<dbReference type="Gene3D" id="3.90.1290.10">
    <property type="entry name" value="Plakin repeat"/>
    <property type="match status" value="1"/>
</dbReference>
<feature type="coiled-coil region" evidence="9">
    <location>
        <begin position="1706"/>
        <end position="1786"/>
    </location>
</feature>
<dbReference type="PROSITE" id="PS50002">
    <property type="entry name" value="SH3"/>
    <property type="match status" value="1"/>
</dbReference>
<evidence type="ECO:0000256" key="3">
    <source>
        <dbReference type="ARBA" id="ARBA00022443"/>
    </source>
</evidence>
<dbReference type="FunFam" id="2.30.30.40:FF:000088">
    <property type="entry name" value="Periplakin"/>
    <property type="match status" value="1"/>
</dbReference>
<dbReference type="InterPro" id="IPR043197">
    <property type="entry name" value="Plakin"/>
</dbReference>
<dbReference type="Gene3D" id="2.30.30.40">
    <property type="entry name" value="SH3 Domains"/>
    <property type="match status" value="1"/>
</dbReference>
<dbReference type="GO" id="GO:0045104">
    <property type="term" value="P:intermediate filament cytoskeleton organization"/>
    <property type="evidence" value="ECO:0007669"/>
    <property type="project" value="InterPro"/>
</dbReference>
<dbReference type="InterPro" id="IPR035915">
    <property type="entry name" value="Plakin_repeat_sf"/>
</dbReference>
<gene>
    <name evidence="12" type="ORF">TREES_T100007448</name>
</gene>
<evidence type="ECO:0000256" key="9">
    <source>
        <dbReference type="SAM" id="Coils"/>
    </source>
</evidence>
<sequence length="2188" mass="246877">MVSQNTPVASAAVACAQAPTGLCLWFWLTSVLQVGLWDSAEEEGSQQDFAAAVGLSCSPAGCSPQAIPRPSQEGRVFKRAESPRAHGNLGSGHAWSLLQGQGVVLGVSDYIRQGIKCLKEVAAPRDTMQEGSIPGPGARKRAQPTSQRGHSPLPPALHRSPASGHTCLTTMFKGLSKGSQGKGSPKGSPAKGSPKGSPNKHSRAATQELALLISRMQANADQVERDILETQKRLQQDRLHGEQSQALQHQREVGRSLKEAEVLLKDLFLDVDKARRLKHPQAEEIEKDIKQLHERVTQECAEYRALYEKMVLPPDVGPRVDWARVLEQKQKQVSEGQYGPGMAELEQQVAEHNILQKEIDAYGQQLRSLVGPDAATIRKQYQDLLKAASWRGQSLRSLYTHLQGCTRQLSALAEQQRHILQQDWSDLMADPAGVRREYEHFKQHELLSQEQSVNQLEDDGERMVELGHPAVGPIQAHQEALKTEWQNFLNLCICQESQLQHVEDYRREEADSVGQTLAKLSSSLDAKYSPAPGEVCGAPTELLLQLEAEDKQLAVAQRAIGDLQRRSQEVAPLPQRRSPPQQPLHVDSLCDWDAGEVQLLRGEQYRLMDNTDPHTWVVQGPGGETKSAPAACFCIPAPDPEAVARASRLASELQALQQKLATVRSHLQASAVEPSRPGQQSMGGSVEGGDSCSGHCGGSGWAGALAGSASVDPQAQKLLTQMTRLDGDLGQIERQVSAWARAPLSRTSPLEDLQGRIHSHELPVALNSVKNKYSDVQVLCSLYGEKAKAALGLEQQIQEADKVIRGFESTLAQEAPIPAGPGALQERASELQRQRRALLEKQAVLLGLHRALKASEHACSALQNNFHEFCQDLPRQQRQVRALTDRYHAVGDQLDLREKTVQDAGLSYQQFKNCRDNLSSWLEHLPHSQVRPSDGPSQVAYKLQAQKRLVQEIQSRERDRAAASRLSLDLQDALEDYELQADTYRCSLEPTLAVSASKRARVVPLRESIQAEEKSLVKAYTEAAAAQQQQLHQLEFARKMLEKKELSEDIQVTRDAKQGSESPAQAHRESEALKAQLEEERKRVAQVQRELEEQRKQLLQLRTQRPLERLEEKEVVEFYRDPQLESNLARAKAQVEGEVKRRAGLQADLEVVAQKVVELESARRSIQPHLLTKEVTQIERDASLDSQATQLRSEIQQLGKENTVVSAQLEELKKELLALEKKEVDVKEKVVVKEVVKVEKDLEMVKAAQALRLQIEEDAARRKRAEEATAKLRVHIEDLERAISSVEPKVIVKEVKKVEQDPGLLQELSRLRSLLEEERKKNAALARELKELHSKHSVVEKQRPRVQLQERVHEIFQVDPETEQEITRLRAALQETAGKRGSVEKEVERLRPDLEILRAQKPTVEYKEVIQEVVRHEKNPEVLREIDRLKAQLNELVNANGRSQEQLIRLQGERDEWKRERSKVETKTVNKEVVRREKDPVLEKEAERLRQEVREAAQKRRAAEDVVYELQNKFLLLERRKPEEKVVVQELVVTQKDPKLHEDHSRLSRSLDEELGRRRQLEREVQQLRAVVEEKEGLLSFQEDRDKKLAVEREQRQLTLRIQELEKRPPAVHEKIVMEEVVKLEKDPDLEKSTEALRRDLDQEKTRVMELHRESKSLQVQIDVLQKTKSQGKTIYKEVIRVEKDRVLEGERARVWETLSRERAARQGREEEVRRLHERIDRAEALGRTWAQEEDQLQKSREQADQEVGWLRQEVRELERQKQQRALELQEEAKLLSQKTESERQKAAQRGQALSQLEEAILHEKDQIYEKERTLRDLHSKVSREELSQETQTRETNLSTKISILEPETGKDLSPYEAYKGGIIDRGQYLQLQELECDWEEVTTSGPCGEESVLLDRKSGKQYSIEAALRCRRISKEEYHLYKDGRLPISEFALLVAGETKPSSSLSIGSIISKSPLASPTPQSSFCFSPGFSLGLGGDSFPIAGIYDTATDNKCSIKTAVAKNMLDPITGQKLLEAQAATRGIVDLLSRERYSVHKAIERGLIENTSTQRLLNAQKAFTGIEDPVTKKRLSVGEAVQKGWMPRENVLPHLQVQHLTGGLIDPKRTGRIPIPQAVLSGMISEELAQLLQDESGYEKDLTDPISKERLSYKEAMGRCRKDPLSGLLLLPAALEGYRCYRPASPSVRRLG</sequence>
<organism evidence="12 13">
    <name type="scientific">Tupaia chinensis</name>
    <name type="common">Chinese tree shrew</name>
    <name type="synonym">Tupaia belangeri chinensis</name>
    <dbReference type="NCBI Taxonomy" id="246437"/>
    <lineage>
        <taxon>Eukaryota</taxon>
        <taxon>Metazoa</taxon>
        <taxon>Chordata</taxon>
        <taxon>Craniata</taxon>
        <taxon>Vertebrata</taxon>
        <taxon>Euteleostomi</taxon>
        <taxon>Mammalia</taxon>
        <taxon>Eutheria</taxon>
        <taxon>Euarchontoglires</taxon>
        <taxon>Scandentia</taxon>
        <taxon>Tupaiidae</taxon>
        <taxon>Tupaia</taxon>
    </lineage>
</organism>
<keyword evidence="3 8" id="KW-0728">SH3 domain</keyword>
<dbReference type="eggNOG" id="KOG0516">
    <property type="taxonomic scope" value="Eukaryota"/>
</dbReference>
<dbReference type="GO" id="GO:0042060">
    <property type="term" value="P:wound healing"/>
    <property type="evidence" value="ECO:0007669"/>
    <property type="project" value="TreeGrafter"/>
</dbReference>
<evidence type="ECO:0000256" key="2">
    <source>
        <dbReference type="ARBA" id="ARBA00009109"/>
    </source>
</evidence>
<reference evidence="13" key="1">
    <citation type="submission" date="2012-07" db="EMBL/GenBank/DDBJ databases">
        <title>Genome of the Chinese tree shrew, a rising model animal genetically related to primates.</title>
        <authorList>
            <person name="Zhang G."/>
            <person name="Fan Y."/>
            <person name="Yao Y."/>
            <person name="Huang Z."/>
        </authorList>
    </citation>
    <scope>NUCLEOTIDE SEQUENCE [LARGE SCALE GENOMIC DNA]</scope>
</reference>